<dbReference type="Proteomes" id="UP000295021">
    <property type="component" value="Unassembled WGS sequence"/>
</dbReference>
<organism evidence="1 2">
    <name type="scientific">Rhizobium laguerreae</name>
    <dbReference type="NCBI Taxonomy" id="1076926"/>
    <lineage>
        <taxon>Bacteria</taxon>
        <taxon>Pseudomonadati</taxon>
        <taxon>Pseudomonadota</taxon>
        <taxon>Alphaproteobacteria</taxon>
        <taxon>Hyphomicrobiales</taxon>
        <taxon>Rhizobiaceae</taxon>
        <taxon>Rhizobium/Agrobacterium group</taxon>
        <taxon>Rhizobium</taxon>
    </lineage>
</organism>
<reference evidence="1 2" key="1">
    <citation type="submission" date="2019-03" db="EMBL/GenBank/DDBJ databases">
        <title>Genomic Encyclopedia of Type Strains, Phase IV (KMG-V): Genome sequencing to study the core and pangenomes of soil and plant-associated prokaryotes.</title>
        <authorList>
            <person name="Whitman W."/>
        </authorList>
    </citation>
    <scope>NUCLEOTIDE SEQUENCE [LARGE SCALE GENOMIC DNA]</scope>
    <source>
        <strain evidence="1 2">FB403</strain>
    </source>
</reference>
<comment type="caution">
    <text evidence="1">The sequence shown here is derived from an EMBL/GenBank/DDBJ whole genome shotgun (WGS) entry which is preliminary data.</text>
</comment>
<protein>
    <submittedName>
        <fullName evidence="1">Uncharacterized protein</fullName>
    </submittedName>
</protein>
<evidence type="ECO:0000313" key="2">
    <source>
        <dbReference type="Proteomes" id="UP000295021"/>
    </source>
</evidence>
<gene>
    <name evidence="1" type="ORF">EV131_102351</name>
</gene>
<sequence length="80" mass="8810">MSFRKPVGVDDVNDDNPFRCHPVEGDVTHVEEAAKADAEFVALFSHGGSMRKKHENPVPVEKIGVCLRFAEIEASIFVDA</sequence>
<evidence type="ECO:0000313" key="1">
    <source>
        <dbReference type="EMBL" id="TCU28517.1"/>
    </source>
</evidence>
<dbReference type="AlphaFoldDB" id="A0AAX2QQY7"/>
<accession>A0AAX2QQY7</accession>
<proteinExistence type="predicted"/>
<name>A0AAX2QQY7_9HYPH</name>
<dbReference type="EMBL" id="SMBI01000002">
    <property type="protein sequence ID" value="TCU28517.1"/>
    <property type="molecule type" value="Genomic_DNA"/>
</dbReference>